<comment type="caution">
    <text evidence="2">The sequence shown here is derived from an EMBL/GenBank/DDBJ whole genome shotgun (WGS) entry which is preliminary data.</text>
</comment>
<proteinExistence type="predicted"/>
<organism evidence="2 3">
    <name type="scientific">Kribbella yunnanensis</name>
    <dbReference type="NCBI Taxonomy" id="190194"/>
    <lineage>
        <taxon>Bacteria</taxon>
        <taxon>Bacillati</taxon>
        <taxon>Actinomycetota</taxon>
        <taxon>Actinomycetes</taxon>
        <taxon>Propionibacteriales</taxon>
        <taxon>Kribbellaceae</taxon>
        <taxon>Kribbella</taxon>
    </lineage>
</organism>
<name>A0ABP4TWF7_9ACTN</name>
<feature type="transmembrane region" description="Helical" evidence="1">
    <location>
        <begin position="43"/>
        <end position="65"/>
    </location>
</feature>
<dbReference type="EMBL" id="BAAANF010000016">
    <property type="protein sequence ID" value="GAA1695084.1"/>
    <property type="molecule type" value="Genomic_DNA"/>
</dbReference>
<sequence length="69" mass="7560">MMRREDVGPLLSQVSDELPELDLADRAWTAGVILKRRRRRTTVVGVLLALGIALAVLVAFAYGWLPVSG</sequence>
<evidence type="ECO:0008006" key="4">
    <source>
        <dbReference type="Google" id="ProtNLM"/>
    </source>
</evidence>
<keyword evidence="3" id="KW-1185">Reference proteome</keyword>
<dbReference type="Proteomes" id="UP001500280">
    <property type="component" value="Unassembled WGS sequence"/>
</dbReference>
<reference evidence="3" key="1">
    <citation type="journal article" date="2019" name="Int. J. Syst. Evol. Microbiol.">
        <title>The Global Catalogue of Microorganisms (GCM) 10K type strain sequencing project: providing services to taxonomists for standard genome sequencing and annotation.</title>
        <authorList>
            <consortium name="The Broad Institute Genomics Platform"/>
            <consortium name="The Broad Institute Genome Sequencing Center for Infectious Disease"/>
            <person name="Wu L."/>
            <person name="Ma J."/>
        </authorList>
    </citation>
    <scope>NUCLEOTIDE SEQUENCE [LARGE SCALE GENOMIC DNA]</scope>
    <source>
        <strain evidence="3">JCM 14307</strain>
    </source>
</reference>
<evidence type="ECO:0000313" key="3">
    <source>
        <dbReference type="Proteomes" id="UP001500280"/>
    </source>
</evidence>
<protein>
    <recommendedName>
        <fullName evidence="4">DUF3040 domain-containing protein</fullName>
    </recommendedName>
</protein>
<gene>
    <name evidence="2" type="ORF">GCM10009745_46000</name>
</gene>
<evidence type="ECO:0000256" key="1">
    <source>
        <dbReference type="SAM" id="Phobius"/>
    </source>
</evidence>
<keyword evidence="1" id="KW-1133">Transmembrane helix</keyword>
<accession>A0ABP4TWF7</accession>
<evidence type="ECO:0000313" key="2">
    <source>
        <dbReference type="EMBL" id="GAA1695084.1"/>
    </source>
</evidence>
<keyword evidence="1" id="KW-0472">Membrane</keyword>
<keyword evidence="1" id="KW-0812">Transmembrane</keyword>
<dbReference type="RefSeq" id="WP_344155494.1">
    <property type="nucleotide sequence ID" value="NZ_BAAANF010000016.1"/>
</dbReference>